<evidence type="ECO:0000313" key="3">
    <source>
        <dbReference type="Proteomes" id="UP000075515"/>
    </source>
</evidence>
<reference evidence="2 3" key="1">
    <citation type="submission" date="2014-02" db="EMBL/GenBank/DDBJ databases">
        <title>The small core and large imbalanced accessory genome model reveals a collaborative survival strategy of Sorangium cellulosum strains in nature.</title>
        <authorList>
            <person name="Han K."/>
            <person name="Peng R."/>
            <person name="Blom J."/>
            <person name="Li Y.-Z."/>
        </authorList>
    </citation>
    <scope>NUCLEOTIDE SEQUENCE [LARGE SCALE GENOMIC DNA]</scope>
    <source>
        <strain evidence="2 3">So0149</strain>
    </source>
</reference>
<gene>
    <name evidence="2" type="ORF">BE18_05880</name>
</gene>
<comment type="caution">
    <text evidence="2">The sequence shown here is derived from an EMBL/GenBank/DDBJ whole genome shotgun (WGS) entry which is preliminary data.</text>
</comment>
<feature type="chain" id="PRO_5010449792" description="Secreted protein" evidence="1">
    <location>
        <begin position="22"/>
        <end position="236"/>
    </location>
</feature>
<proteinExistence type="predicted"/>
<evidence type="ECO:0000256" key="1">
    <source>
        <dbReference type="SAM" id="SignalP"/>
    </source>
</evidence>
<evidence type="ECO:0008006" key="4">
    <source>
        <dbReference type="Google" id="ProtNLM"/>
    </source>
</evidence>
<protein>
    <recommendedName>
        <fullName evidence="4">Secreted protein</fullName>
    </recommendedName>
</protein>
<dbReference type="AlphaFoldDB" id="A0A150RSI4"/>
<sequence>MQLRSILSFALPLLLAACGDAQVGSDYPGEALLTLEGTIVNELGLAPEGPVEAVLVWNADDTDSGSRIIPVRASATGSFPASFTLSIHAPPPERALNDFSEFIFENTKVGIATVEAALDEASAGEGTSLGVDENHVIVYVEGEMAEDGLWSNFFGGRLAPGYHVMEVWPREPGGAVDAELQAAFDACDAVATTEAEHNACIGYDGKLKVRPSAEGADATLTVRMAPSEDVEYPDWH</sequence>
<name>A0A150RSI4_SORCE</name>
<organism evidence="2 3">
    <name type="scientific">Sorangium cellulosum</name>
    <name type="common">Polyangium cellulosum</name>
    <dbReference type="NCBI Taxonomy" id="56"/>
    <lineage>
        <taxon>Bacteria</taxon>
        <taxon>Pseudomonadati</taxon>
        <taxon>Myxococcota</taxon>
        <taxon>Polyangia</taxon>
        <taxon>Polyangiales</taxon>
        <taxon>Polyangiaceae</taxon>
        <taxon>Sorangium</taxon>
    </lineage>
</organism>
<dbReference type="EMBL" id="JEMC01003173">
    <property type="protein sequence ID" value="KYF83151.1"/>
    <property type="molecule type" value="Genomic_DNA"/>
</dbReference>
<dbReference type="Proteomes" id="UP000075515">
    <property type="component" value="Unassembled WGS sequence"/>
</dbReference>
<feature type="signal peptide" evidence="1">
    <location>
        <begin position="1"/>
        <end position="21"/>
    </location>
</feature>
<evidence type="ECO:0000313" key="2">
    <source>
        <dbReference type="EMBL" id="KYF83151.1"/>
    </source>
</evidence>
<keyword evidence="1" id="KW-0732">Signal</keyword>
<dbReference type="PROSITE" id="PS51257">
    <property type="entry name" value="PROKAR_LIPOPROTEIN"/>
    <property type="match status" value="1"/>
</dbReference>
<accession>A0A150RSI4</accession>